<dbReference type="Pfam" id="PF13541">
    <property type="entry name" value="ChlI"/>
    <property type="match status" value="1"/>
</dbReference>
<reference evidence="3 4" key="1">
    <citation type="journal article" date="2003" name="Genome Res.">
        <title>Tropheryma whipplei twist: a human pathogenic Actinobacteria with a reduced genome.</title>
        <authorList>
            <person name="Raoult D."/>
            <person name="Ogata H."/>
            <person name="Audic S."/>
            <person name="Robert C."/>
            <person name="Suhre K."/>
            <person name="Drancourt M."/>
            <person name="Claverie J.-M."/>
        </authorList>
    </citation>
    <scope>NUCLEOTIDE SEQUENCE [LARGE SCALE GENOMIC DNA]</scope>
    <source>
        <strain evidence="3 4">Twist</strain>
    </source>
</reference>
<comment type="similarity">
    <text evidence="1">Belongs to the Mg-chelatase subunits D/I family. ComM subfamily.</text>
</comment>
<dbReference type="SMART" id="SM00382">
    <property type="entry name" value="AAA"/>
    <property type="match status" value="1"/>
</dbReference>
<dbReference type="SUPFAM" id="SSF52540">
    <property type="entry name" value="P-loop containing nucleoside triphosphate hydrolases"/>
    <property type="match status" value="1"/>
</dbReference>
<evidence type="ECO:0000259" key="2">
    <source>
        <dbReference type="SMART" id="SM00382"/>
    </source>
</evidence>
<dbReference type="InterPro" id="IPR000523">
    <property type="entry name" value="Mg_chelatse_chII-like_cat_dom"/>
</dbReference>
<dbReference type="eggNOG" id="COG0606">
    <property type="taxonomic scope" value="Bacteria"/>
</dbReference>
<evidence type="ECO:0000313" key="4">
    <source>
        <dbReference type="Proteomes" id="UP000002200"/>
    </source>
</evidence>
<organism evidence="3 4">
    <name type="scientific">Tropheryma whipplei (strain Twist)</name>
    <name type="common">Whipple's bacillus</name>
    <dbReference type="NCBI Taxonomy" id="203267"/>
    <lineage>
        <taxon>Bacteria</taxon>
        <taxon>Bacillati</taxon>
        <taxon>Actinomycetota</taxon>
        <taxon>Actinomycetes</taxon>
        <taxon>Micrococcales</taxon>
        <taxon>Tropherymataceae</taxon>
        <taxon>Tropheryma</taxon>
    </lineage>
</organism>
<dbReference type="PANTHER" id="PTHR32039:SF7">
    <property type="entry name" value="COMPETENCE PROTEIN COMM"/>
    <property type="match status" value="1"/>
</dbReference>
<dbReference type="InterPro" id="IPR045006">
    <property type="entry name" value="CHLI-like"/>
</dbReference>
<dbReference type="PANTHER" id="PTHR32039">
    <property type="entry name" value="MAGNESIUM-CHELATASE SUBUNIT CHLI"/>
    <property type="match status" value="1"/>
</dbReference>
<dbReference type="Gene3D" id="3.40.50.300">
    <property type="entry name" value="P-loop containing nucleotide triphosphate hydrolases"/>
    <property type="match status" value="1"/>
</dbReference>
<dbReference type="InterPro" id="IPR027417">
    <property type="entry name" value="P-loop_NTPase"/>
</dbReference>
<dbReference type="STRING" id="203267.TWT_454"/>
<evidence type="ECO:0000313" key="3">
    <source>
        <dbReference type="EMBL" id="AAO44551.1"/>
    </source>
</evidence>
<dbReference type="InterPro" id="IPR025158">
    <property type="entry name" value="Mg_chelat-rel_C"/>
</dbReference>
<evidence type="ECO:0000256" key="1">
    <source>
        <dbReference type="ARBA" id="ARBA00006354"/>
    </source>
</evidence>
<dbReference type="InterPro" id="IPR004482">
    <property type="entry name" value="Mg_chelat-rel"/>
</dbReference>
<feature type="domain" description="AAA+ ATPase" evidence="2">
    <location>
        <begin position="213"/>
        <end position="396"/>
    </location>
</feature>
<accession>Q83MV2</accession>
<sequence length="511" mass="54435">MIAKTYSVALNGLQSSMVELEADIGNGLPIFTLVGLPDAALLEARERIRAACKNSDLPLSNRKITVNLSPASIPKHGSGFDLAIAIACLSAMGKVDRSLVSQTVHIGELGLDGMLRPVPGILPSVLAARTYGYRRVMLPVENVHEARLVPEIEAIPVPSLAHAAVAYGADVTVPKTKTVPVQAVLDNSEYGGDLSDISGNQLGIEALQIAAAGGHNLFFYGPAGSGKTMLASRLPALLPDLSPQASLEVSSVVSLSGTGLKDGLITRPPFEAPHHSITASALVGGGAKRIIPGAVSRASHGVLFLDEAPEFSPRVLNMLRQPLETGQISIHRSTTTATFPATFQLILAANPCPCGNFGIKDAECVCSSSARRKYMGRIHRPIIDRIDIQLMINRISIAELRSGLSGSSGMTTESVRNTVLLARERTLYRMKDTPWSTNSQASSDWLQRQPILPGATDSLDIAFQRGLLSMRGYHKVIRLAWTIADITGVSKLTKSEIDKALIFRTSGQYGG</sequence>
<gene>
    <name evidence="3" type="primary">comM</name>
    <name evidence="3" type="ordered locus">TWT_454</name>
</gene>
<dbReference type="RefSeq" id="WP_011102583.1">
    <property type="nucleotide sequence ID" value="NC_004572.3"/>
</dbReference>
<dbReference type="InterPro" id="IPR020568">
    <property type="entry name" value="Ribosomal_Su5_D2-typ_SF"/>
</dbReference>
<dbReference type="HOGENOM" id="CLU_026145_1_0_11"/>
<dbReference type="OrthoDB" id="9813147at2"/>
<dbReference type="NCBIfam" id="TIGR00368">
    <property type="entry name" value="YifB family Mg chelatase-like AAA ATPase"/>
    <property type="match status" value="1"/>
</dbReference>
<dbReference type="Pfam" id="PF01078">
    <property type="entry name" value="Mg_chelatase"/>
    <property type="match status" value="1"/>
</dbReference>
<keyword evidence="4" id="KW-1185">Reference proteome</keyword>
<proteinExistence type="inferred from homology"/>
<dbReference type="EMBL" id="AE014184">
    <property type="protein sequence ID" value="AAO44551.1"/>
    <property type="molecule type" value="Genomic_DNA"/>
</dbReference>
<dbReference type="InterPro" id="IPR014721">
    <property type="entry name" value="Ribsml_uS5_D2-typ_fold_subgr"/>
</dbReference>
<name>Q83MV2_TROWT</name>
<dbReference type="Pfam" id="PF13335">
    <property type="entry name" value="Mg_chelatase_C"/>
    <property type="match status" value="1"/>
</dbReference>
<dbReference type="CDD" id="cd00009">
    <property type="entry name" value="AAA"/>
    <property type="match status" value="1"/>
</dbReference>
<dbReference type="Proteomes" id="UP000002200">
    <property type="component" value="Chromosome"/>
</dbReference>
<dbReference type="GO" id="GO:0005524">
    <property type="term" value="F:ATP binding"/>
    <property type="evidence" value="ECO:0007669"/>
    <property type="project" value="InterPro"/>
</dbReference>
<dbReference type="Gene3D" id="3.30.230.10">
    <property type="match status" value="1"/>
</dbReference>
<dbReference type="SUPFAM" id="SSF54211">
    <property type="entry name" value="Ribosomal protein S5 domain 2-like"/>
    <property type="match status" value="1"/>
</dbReference>
<dbReference type="InterPro" id="IPR003593">
    <property type="entry name" value="AAA+_ATPase"/>
</dbReference>
<dbReference type="KEGG" id="twh:TWT_454"/>
<protein>
    <submittedName>
        <fullName evidence="3">Competence protein ComM</fullName>
    </submittedName>
</protein>
<dbReference type="AlphaFoldDB" id="Q83MV2"/>